<feature type="compositionally biased region" description="Polar residues" evidence="7">
    <location>
        <begin position="477"/>
        <end position="494"/>
    </location>
</feature>
<dbReference type="HOGENOM" id="CLU_007090_1_0_1"/>
<feature type="compositionally biased region" description="Basic and acidic residues" evidence="7">
    <location>
        <begin position="61"/>
        <end position="72"/>
    </location>
</feature>
<keyword evidence="4" id="KW-0804">Transcription</keyword>
<dbReference type="GO" id="GO:0005634">
    <property type="term" value="C:nucleus"/>
    <property type="evidence" value="ECO:0007669"/>
    <property type="project" value="UniProtKB-SubCell"/>
</dbReference>
<dbReference type="InterPro" id="IPR000253">
    <property type="entry name" value="FHA_dom"/>
</dbReference>
<evidence type="ECO:0000313" key="11">
    <source>
        <dbReference type="Proteomes" id="UP000006753"/>
    </source>
</evidence>
<dbReference type="PANTHER" id="PTHR45881">
    <property type="entry name" value="CHECKPOINT SUPPRESSOR 1-LIKE, ISOFORM A-RELATED"/>
    <property type="match status" value="1"/>
</dbReference>
<dbReference type="InParanoid" id="K1W7J7"/>
<dbReference type="FunFam" id="1.10.10.10:FF:000135">
    <property type="entry name" value="forkhead box protein G1"/>
    <property type="match status" value="1"/>
</dbReference>
<keyword evidence="2" id="KW-0805">Transcription regulation</keyword>
<dbReference type="Pfam" id="PF00498">
    <property type="entry name" value="FHA"/>
    <property type="match status" value="1"/>
</dbReference>
<accession>K1W7J7</accession>
<dbReference type="PROSITE" id="PS50039">
    <property type="entry name" value="FORK_HEAD_3"/>
    <property type="match status" value="1"/>
</dbReference>
<gene>
    <name evidence="10" type="ORF">MBM_08822</name>
</gene>
<dbReference type="InterPro" id="IPR030456">
    <property type="entry name" value="TF_fork_head_CS_2"/>
</dbReference>
<feature type="domain" description="FHA" evidence="8">
    <location>
        <begin position="152"/>
        <end position="226"/>
    </location>
</feature>
<reference evidence="10 11" key="1">
    <citation type="journal article" date="2012" name="BMC Genomics">
        <title>Sequencing the genome of Marssonina brunnea reveals fungus-poplar co-evolution.</title>
        <authorList>
            <person name="Zhu S."/>
            <person name="Cao Y.-Z."/>
            <person name="Jiang C."/>
            <person name="Tan B.-Y."/>
            <person name="Wang Z."/>
            <person name="Feng S."/>
            <person name="Zhang L."/>
            <person name="Su X.-H."/>
            <person name="Brejova B."/>
            <person name="Vinar T."/>
            <person name="Xu M."/>
            <person name="Wang M.-X."/>
            <person name="Zhang S.-G."/>
            <person name="Huang M.-R."/>
            <person name="Wu R."/>
            <person name="Zhou Y."/>
        </authorList>
    </citation>
    <scope>NUCLEOTIDE SEQUENCE [LARGE SCALE GENOMIC DNA]</scope>
    <source>
        <strain evidence="10 11">MB_m1</strain>
    </source>
</reference>
<dbReference type="GO" id="GO:0000978">
    <property type="term" value="F:RNA polymerase II cis-regulatory region sequence-specific DNA binding"/>
    <property type="evidence" value="ECO:0007669"/>
    <property type="project" value="TreeGrafter"/>
</dbReference>
<feature type="compositionally biased region" description="Acidic residues" evidence="7">
    <location>
        <begin position="643"/>
        <end position="653"/>
    </location>
</feature>
<keyword evidence="3 6" id="KW-0238">DNA-binding</keyword>
<feature type="region of interest" description="Disordered" evidence="7">
    <location>
        <begin position="447"/>
        <end position="585"/>
    </location>
</feature>
<dbReference type="GO" id="GO:0000981">
    <property type="term" value="F:DNA-binding transcription factor activity, RNA polymerase II-specific"/>
    <property type="evidence" value="ECO:0007669"/>
    <property type="project" value="TreeGrafter"/>
</dbReference>
<evidence type="ECO:0000256" key="3">
    <source>
        <dbReference type="ARBA" id="ARBA00023125"/>
    </source>
</evidence>
<evidence type="ECO:0000256" key="1">
    <source>
        <dbReference type="ARBA" id="ARBA00004123"/>
    </source>
</evidence>
<dbReference type="OMA" id="EKYAFYR"/>
<dbReference type="CDD" id="cd00059">
    <property type="entry name" value="FH_FOX"/>
    <property type="match status" value="1"/>
</dbReference>
<evidence type="ECO:0000256" key="5">
    <source>
        <dbReference type="ARBA" id="ARBA00023242"/>
    </source>
</evidence>
<evidence type="ECO:0000256" key="6">
    <source>
        <dbReference type="PROSITE-ProRule" id="PRU00089"/>
    </source>
</evidence>
<feature type="DNA-binding region" description="Fork-head" evidence="6">
    <location>
        <begin position="354"/>
        <end position="439"/>
    </location>
</feature>
<dbReference type="STRING" id="1072389.K1W7J7"/>
<feature type="domain" description="Fork-head" evidence="9">
    <location>
        <begin position="354"/>
        <end position="439"/>
    </location>
</feature>
<evidence type="ECO:0000256" key="7">
    <source>
        <dbReference type="SAM" id="MobiDB-lite"/>
    </source>
</evidence>
<dbReference type="InterPro" id="IPR036390">
    <property type="entry name" value="WH_DNA-bd_sf"/>
</dbReference>
<dbReference type="AlphaFoldDB" id="K1W7J7"/>
<dbReference type="SUPFAM" id="SSF46785">
    <property type="entry name" value="Winged helix' DNA-binding domain"/>
    <property type="match status" value="1"/>
</dbReference>
<protein>
    <submittedName>
        <fullName evidence="10">Fork head domain-containing protein</fullName>
    </submittedName>
</protein>
<sequence length="679" mass="73576">MSATSSLDRIPSSGHLDAQHEGATDTMSTKRSARARREVNKEVDIPDSSPSRPAKKRKKEKVVEEPVEKDATPEPIAAPEPEPLPTDRAGIPMDDDKLIEAVVPFLLMPERMVQVAEDHSNEKFKESENQQVTAYAKLAGKDWSFYVTMVKIVLGRPPEGESSVPAGTLNGADETKSAKEIGVHIDLGPNKVVSRSHAEIYFDSDSESWWLLVCGRNGVKIDDKAYRRGERKVLVNGEVIEIGGVEMMWVMPTANGSLRVHDKFLQRAGLIQAADDDKTQDGSMGSASSGHFQMPNGQLAIAPAPYGYRRPGTPTMFGGKMPYLAGKSPGYYGGTMLMEPKETNYSLEQNSHMKPLFSYSQLISQAILDAEGEKLTLAGIYNFITDRYAYYRAQVPSGWQNSIRHNLSLNKAFGKVARETDEPGKGMKWHIVPEMYEEMVRTCWRGGRGGHRGSPGTGSPAAFSGARKDPTQKTKRSPPSGSPALSSYPSTGPQMTPDRGGPQLPRPAEEDVPGDGSPLPRHKRPAGNSFGLSDNAPGSPTLSSSMVHEDSFVTPAPHRVHPRLAPPSTAQRPSQHMPTSSPAPFWKYADIGSTPMRAPAFDLSPVKGSAGPLLPPSSSPAPVRRVSAASPTRNSMPVKQDIPEDLEDDEDQGFDLARGFQSISSFHAPAPTVAGTGRP</sequence>
<dbReference type="SUPFAM" id="SSF49879">
    <property type="entry name" value="SMAD/FHA domain"/>
    <property type="match status" value="1"/>
</dbReference>
<name>K1W7J7_MARBU</name>
<dbReference type="SMART" id="SM00339">
    <property type="entry name" value="FH"/>
    <property type="match status" value="1"/>
</dbReference>
<dbReference type="InterPro" id="IPR001766">
    <property type="entry name" value="Fork_head_dom"/>
</dbReference>
<dbReference type="InterPro" id="IPR036388">
    <property type="entry name" value="WH-like_DNA-bd_sf"/>
</dbReference>
<comment type="subcellular location">
    <subcellularLocation>
        <location evidence="1 6">Nucleus</location>
    </subcellularLocation>
</comment>
<dbReference type="Gene3D" id="2.60.200.20">
    <property type="match status" value="1"/>
</dbReference>
<dbReference type="OrthoDB" id="5954824at2759"/>
<evidence type="ECO:0000256" key="2">
    <source>
        <dbReference type="ARBA" id="ARBA00023015"/>
    </source>
</evidence>
<dbReference type="PANTHER" id="PTHR45881:SF1">
    <property type="entry name" value="FORK HEAD PROTEIN HOMOLOG 2"/>
    <property type="match status" value="1"/>
</dbReference>
<dbReference type="FunCoup" id="K1W7J7">
    <property type="interactions" value="1525"/>
</dbReference>
<evidence type="ECO:0000259" key="8">
    <source>
        <dbReference type="PROSITE" id="PS50006"/>
    </source>
</evidence>
<feature type="compositionally biased region" description="Basic and acidic residues" evidence="7">
    <location>
        <begin position="35"/>
        <end position="44"/>
    </location>
</feature>
<evidence type="ECO:0000313" key="10">
    <source>
        <dbReference type="EMBL" id="EKD13060.1"/>
    </source>
</evidence>
<dbReference type="Proteomes" id="UP000006753">
    <property type="component" value="Unassembled WGS sequence"/>
</dbReference>
<dbReference type="CDD" id="cd22701">
    <property type="entry name" value="FHA_FKH1-like"/>
    <property type="match status" value="1"/>
</dbReference>
<dbReference type="Gene3D" id="1.10.10.10">
    <property type="entry name" value="Winged helix-like DNA-binding domain superfamily/Winged helix DNA-binding domain"/>
    <property type="match status" value="1"/>
</dbReference>
<feature type="region of interest" description="Disordered" evidence="7">
    <location>
        <begin position="1"/>
        <end position="86"/>
    </location>
</feature>
<proteinExistence type="predicted"/>
<feature type="region of interest" description="Disordered" evidence="7">
    <location>
        <begin position="609"/>
        <end position="679"/>
    </location>
</feature>
<evidence type="ECO:0000256" key="4">
    <source>
        <dbReference type="ARBA" id="ARBA00023163"/>
    </source>
</evidence>
<dbReference type="PRINTS" id="PR00053">
    <property type="entry name" value="FORKHEAD"/>
</dbReference>
<dbReference type="PROSITE" id="PS50006">
    <property type="entry name" value="FHA_DOMAIN"/>
    <property type="match status" value="1"/>
</dbReference>
<feature type="compositionally biased region" description="Polar residues" evidence="7">
    <location>
        <begin position="530"/>
        <end position="546"/>
    </location>
</feature>
<evidence type="ECO:0000259" key="9">
    <source>
        <dbReference type="PROSITE" id="PS50039"/>
    </source>
</evidence>
<dbReference type="EMBL" id="JH921452">
    <property type="protein sequence ID" value="EKD13060.1"/>
    <property type="molecule type" value="Genomic_DNA"/>
</dbReference>
<feature type="compositionally biased region" description="Low complexity" evidence="7">
    <location>
        <begin position="620"/>
        <end position="631"/>
    </location>
</feature>
<keyword evidence="11" id="KW-1185">Reference proteome</keyword>
<dbReference type="KEGG" id="mbe:MBM_08822"/>
<keyword evidence="5 6" id="KW-0539">Nucleus</keyword>
<dbReference type="InterPro" id="IPR008984">
    <property type="entry name" value="SMAD_FHA_dom_sf"/>
</dbReference>
<dbReference type="PROSITE" id="PS00658">
    <property type="entry name" value="FORK_HEAD_2"/>
    <property type="match status" value="1"/>
</dbReference>
<dbReference type="eggNOG" id="KOG2294">
    <property type="taxonomic scope" value="Eukaryota"/>
</dbReference>
<organism evidence="10 11">
    <name type="scientific">Marssonina brunnea f. sp. multigermtubi (strain MB_m1)</name>
    <name type="common">Marssonina leaf spot fungus</name>
    <dbReference type="NCBI Taxonomy" id="1072389"/>
    <lineage>
        <taxon>Eukaryota</taxon>
        <taxon>Fungi</taxon>
        <taxon>Dikarya</taxon>
        <taxon>Ascomycota</taxon>
        <taxon>Pezizomycotina</taxon>
        <taxon>Leotiomycetes</taxon>
        <taxon>Helotiales</taxon>
        <taxon>Drepanopezizaceae</taxon>
        <taxon>Drepanopeziza</taxon>
    </lineage>
</organism>
<feature type="compositionally biased region" description="Polar residues" evidence="7">
    <location>
        <begin position="568"/>
        <end position="582"/>
    </location>
</feature>
<dbReference type="Pfam" id="PF00250">
    <property type="entry name" value="Forkhead"/>
    <property type="match status" value="1"/>
</dbReference>